<dbReference type="CDD" id="cd02513">
    <property type="entry name" value="CMP-NeuAc_Synthase"/>
    <property type="match status" value="1"/>
</dbReference>
<dbReference type="EC" id="2.7.7.82" evidence="2"/>
<evidence type="ECO:0000313" key="2">
    <source>
        <dbReference type="EMBL" id="TSE19982.1"/>
    </source>
</evidence>
<dbReference type="EMBL" id="SMAH01000014">
    <property type="protein sequence ID" value="TCS95370.1"/>
    <property type="molecule type" value="Genomic_DNA"/>
</dbReference>
<comment type="caution">
    <text evidence="1">The sequence shown here is derived from an EMBL/GenBank/DDBJ whole genome shotgun (WGS) entry which is preliminary data.</text>
</comment>
<dbReference type="Proteomes" id="UP000295536">
    <property type="component" value="Unassembled WGS sequence"/>
</dbReference>
<proteinExistence type="predicted"/>
<dbReference type="PANTHER" id="PTHR21485:SF6">
    <property type="entry name" value="N-ACYLNEURAMINATE CYTIDYLYLTRANSFERASE-RELATED"/>
    <property type="match status" value="1"/>
</dbReference>
<reference evidence="1 3" key="1">
    <citation type="submission" date="2019-03" db="EMBL/GenBank/DDBJ databases">
        <title>Genomic Encyclopedia of Type Strains, Phase IV (KMG-IV): sequencing the most valuable type-strain genomes for metagenomic binning, comparative biology and taxonomic classification.</title>
        <authorList>
            <person name="Goeker M."/>
        </authorList>
    </citation>
    <scope>NUCLEOTIDE SEQUENCE [LARGE SCALE GENOMIC DNA]</scope>
    <source>
        <strain evidence="1 3">DSM 12034</strain>
    </source>
</reference>
<name>A0A4R3L8J5_9BURK</name>
<dbReference type="InterPro" id="IPR029044">
    <property type="entry name" value="Nucleotide-diphossugar_trans"/>
</dbReference>
<keyword evidence="1" id="KW-0548">Nucleotidyltransferase</keyword>
<organism evidence="1 3">
    <name type="scientific">Tepidimonas ignava</name>
    <dbReference type="NCBI Taxonomy" id="114249"/>
    <lineage>
        <taxon>Bacteria</taxon>
        <taxon>Pseudomonadati</taxon>
        <taxon>Pseudomonadota</taxon>
        <taxon>Betaproteobacteria</taxon>
        <taxon>Burkholderiales</taxon>
        <taxon>Tepidimonas</taxon>
    </lineage>
</organism>
<evidence type="ECO:0000313" key="1">
    <source>
        <dbReference type="EMBL" id="TCS95370.1"/>
    </source>
</evidence>
<keyword evidence="1" id="KW-0808">Transferase</keyword>
<accession>A0A4R3L8J5</accession>
<dbReference type="InterPro" id="IPR050793">
    <property type="entry name" value="CMP-NeuNAc_synthase"/>
</dbReference>
<evidence type="ECO:0000313" key="3">
    <source>
        <dbReference type="Proteomes" id="UP000295536"/>
    </source>
</evidence>
<reference evidence="2 4" key="2">
    <citation type="submission" date="2019-07" db="EMBL/GenBank/DDBJ databases">
        <title>Tepidimonas ignava SPS-1037 draft genome.</title>
        <authorList>
            <person name="Da Costa M.S."/>
            <person name="Froufe H.J.C."/>
            <person name="Egas C."/>
            <person name="Albuquerque L."/>
        </authorList>
    </citation>
    <scope>NUCLEOTIDE SEQUENCE [LARGE SCALE GENOMIC DNA]</scope>
    <source>
        <strain evidence="2 4">SPS-1037</strain>
    </source>
</reference>
<dbReference type="PANTHER" id="PTHR21485">
    <property type="entry name" value="HAD SUPERFAMILY MEMBERS CMAS AND KDSC"/>
    <property type="match status" value="1"/>
</dbReference>
<dbReference type="EMBL" id="VJNC01000014">
    <property type="protein sequence ID" value="TSE19982.1"/>
    <property type="molecule type" value="Genomic_DNA"/>
</dbReference>
<sequence length="185" mass="20612">MVSSEDAEILEVARQWGAEVPFVRPRELAQDDTPGIDVVWHALSLLPGYDWVVLLQPTSPMRTAGDIEAALQHCWRADAPACVGVTPAACNPWWMFGLGRGGRLKPLLPPEQRPARRQDAPELFELNGAVYVAQVDWLRRNGSFVGDETVAYVMDPVCSVDIDTELDLEWAEFLMCRRLNEPSGP</sequence>
<protein>
    <submittedName>
        <fullName evidence="2">CMP-N,N'-diacetyllegionaminic acid synthase</fullName>
        <ecNumber evidence="2">2.7.7.82</ecNumber>
    </submittedName>
    <submittedName>
        <fullName evidence="1">N-acylneuraminate cytidylyltransferase</fullName>
    </submittedName>
</protein>
<keyword evidence="4" id="KW-1185">Reference proteome</keyword>
<dbReference type="AlphaFoldDB" id="A0A4R3L8J5"/>
<dbReference type="Proteomes" id="UP000315577">
    <property type="component" value="Unassembled WGS sequence"/>
</dbReference>
<evidence type="ECO:0000313" key="4">
    <source>
        <dbReference type="Proteomes" id="UP000315577"/>
    </source>
</evidence>
<dbReference type="GO" id="GO:0008781">
    <property type="term" value="F:N-acylneuraminate cytidylyltransferase activity"/>
    <property type="evidence" value="ECO:0007669"/>
    <property type="project" value="TreeGrafter"/>
</dbReference>
<dbReference type="SUPFAM" id="SSF53448">
    <property type="entry name" value="Nucleotide-diphospho-sugar transferases"/>
    <property type="match status" value="1"/>
</dbReference>
<gene>
    <name evidence="2" type="primary">legF</name>
    <name evidence="1" type="ORF">EDC36_1148</name>
    <name evidence="2" type="ORF">Tigna_02011</name>
</gene>
<dbReference type="Gene3D" id="3.90.550.10">
    <property type="entry name" value="Spore Coat Polysaccharide Biosynthesis Protein SpsA, Chain A"/>
    <property type="match status" value="1"/>
</dbReference>